<keyword evidence="5" id="KW-1185">Reference proteome</keyword>
<dbReference type="OrthoDB" id="9780299at2"/>
<proteinExistence type="predicted"/>
<dbReference type="PANTHER" id="PTHR47756:SF2">
    <property type="entry name" value="BLL6612 PROTEIN"/>
    <property type="match status" value="1"/>
</dbReference>
<evidence type="ECO:0000259" key="1">
    <source>
        <dbReference type="Pfam" id="PF04542"/>
    </source>
</evidence>
<evidence type="ECO:0000259" key="3">
    <source>
        <dbReference type="Pfam" id="PF20239"/>
    </source>
</evidence>
<reference evidence="4 5" key="1">
    <citation type="journal article" date="2014" name="Genome Announc.">
        <title>Genome Sequence and Methylome of Soil Bacterium Gemmatirosa kalamazoonensis KBS708T, a Member of the Rarely Cultivated Gemmatimonadetes Phylum.</title>
        <authorList>
            <person name="Debruyn J.M."/>
            <person name="Radosevich M."/>
            <person name="Wommack K.E."/>
            <person name="Polson S.W."/>
            <person name="Hauser L.J."/>
            <person name="Fawaz M.N."/>
            <person name="Korlach J."/>
            <person name="Tsai Y.C."/>
        </authorList>
    </citation>
    <scope>NUCLEOTIDE SEQUENCE [LARGE SCALE GENOMIC DNA]</scope>
    <source>
        <strain evidence="4 5">KBS708</strain>
    </source>
</reference>
<dbReference type="PANTHER" id="PTHR47756">
    <property type="entry name" value="BLL6612 PROTEIN-RELATED"/>
    <property type="match status" value="1"/>
</dbReference>
<organism evidence="4 5">
    <name type="scientific">Gemmatirosa kalamazoonensis</name>
    <dbReference type="NCBI Taxonomy" id="861299"/>
    <lineage>
        <taxon>Bacteria</taxon>
        <taxon>Pseudomonadati</taxon>
        <taxon>Gemmatimonadota</taxon>
        <taxon>Gemmatimonadia</taxon>
        <taxon>Gemmatimonadales</taxon>
        <taxon>Gemmatimonadaceae</taxon>
        <taxon>Gemmatirosa</taxon>
    </lineage>
</organism>
<dbReference type="Gene3D" id="1.10.1740.10">
    <property type="match status" value="1"/>
</dbReference>
<dbReference type="eggNOG" id="COG4941">
    <property type="taxonomic scope" value="Bacteria"/>
</dbReference>
<feature type="domain" description="RNA polymerase sigma-70 region 2" evidence="1">
    <location>
        <begin position="7"/>
        <end position="74"/>
    </location>
</feature>
<dbReference type="InterPro" id="IPR013325">
    <property type="entry name" value="RNA_pol_sigma_r2"/>
</dbReference>
<dbReference type="InterPro" id="IPR007627">
    <property type="entry name" value="RNA_pol_sigma70_r2"/>
</dbReference>
<dbReference type="InterPro" id="IPR013324">
    <property type="entry name" value="RNA_pol_sigma_r3/r4-like"/>
</dbReference>
<dbReference type="STRING" id="861299.J421_0643"/>
<dbReference type="RefSeq" id="WP_104022192.1">
    <property type="nucleotide sequence ID" value="NZ_CP007128.1"/>
</dbReference>
<dbReference type="GO" id="GO:0003677">
    <property type="term" value="F:DNA binding"/>
    <property type="evidence" value="ECO:0007669"/>
    <property type="project" value="InterPro"/>
</dbReference>
<protein>
    <submittedName>
        <fullName evidence="4">Sigma-70 region 2 domain protein</fullName>
    </submittedName>
</protein>
<dbReference type="HOGENOM" id="CLU_035311_1_2_0"/>
<dbReference type="Pfam" id="PF20239">
    <property type="entry name" value="DUF6596"/>
    <property type="match status" value="1"/>
</dbReference>
<feature type="domain" description="DUF6596" evidence="3">
    <location>
        <begin position="179"/>
        <end position="280"/>
    </location>
</feature>
<dbReference type="KEGG" id="gba:J421_0643"/>
<feature type="domain" description="RNA polymerase sigma factor 70 region 4 type 2" evidence="2">
    <location>
        <begin position="110"/>
        <end position="162"/>
    </location>
</feature>
<dbReference type="EMBL" id="CP007128">
    <property type="protein sequence ID" value="AHG88180.1"/>
    <property type="molecule type" value="Genomic_DNA"/>
</dbReference>
<dbReference type="SUPFAM" id="SSF88946">
    <property type="entry name" value="Sigma2 domain of RNA polymerase sigma factors"/>
    <property type="match status" value="1"/>
</dbReference>
<evidence type="ECO:0000313" key="4">
    <source>
        <dbReference type="EMBL" id="AHG88180.1"/>
    </source>
</evidence>
<dbReference type="Pfam" id="PF04542">
    <property type="entry name" value="Sigma70_r2"/>
    <property type="match status" value="1"/>
</dbReference>
<evidence type="ECO:0000259" key="2">
    <source>
        <dbReference type="Pfam" id="PF08281"/>
    </source>
</evidence>
<dbReference type="Pfam" id="PF08281">
    <property type="entry name" value="Sigma70_r4_2"/>
    <property type="match status" value="1"/>
</dbReference>
<dbReference type="AlphaFoldDB" id="W0RD06"/>
<dbReference type="InterPro" id="IPR013249">
    <property type="entry name" value="RNA_pol_sigma70_r4_t2"/>
</dbReference>
<gene>
    <name evidence="4" type="ORF">J421_0643</name>
</gene>
<sequence>MLDEHLFRHESGRMIAALTRVFGVHNLALAEDVVQDAFCRALEVWKARGVPENPAAWLMATARHRALDVLRRERTARAAAPELSRRADEAWSGVDEAFEPHAIRDEQLRMMFSCCHPRLSQDAQVALVLNVLCGFGAAEIASAFLVGRAAMEKRLARGKNALAAQRRLFDLANADFAPRLDAVRRALYLLFNEGYHGAGERAVRADLCGEALRLTTLLLEHASAATPTTHALAALMCLHAARLPARTDAAGDLDASAIRDRAAWDARLVAEGLAHLDRAAAGTEVSAYHVEAAIAAAHASAPDAASTDWATIVALYDRLMVIAPSPVVALNRAIAVAERDGAACGLAALHAITDRERLAGYPFYAAALGELELRAGNRAAAREHFTAALGTARNEAERRFLERRIADCA</sequence>
<dbReference type="InParanoid" id="W0RD06"/>
<dbReference type="GO" id="GO:0006352">
    <property type="term" value="P:DNA-templated transcription initiation"/>
    <property type="evidence" value="ECO:0007669"/>
    <property type="project" value="InterPro"/>
</dbReference>
<name>W0RD06_9BACT</name>
<evidence type="ECO:0000313" key="5">
    <source>
        <dbReference type="Proteomes" id="UP000019151"/>
    </source>
</evidence>
<dbReference type="PATRIC" id="fig|861299.3.peg.656"/>
<dbReference type="InterPro" id="IPR046531">
    <property type="entry name" value="DUF6596"/>
</dbReference>
<dbReference type="Proteomes" id="UP000019151">
    <property type="component" value="Chromosome"/>
</dbReference>
<accession>W0RD06</accession>
<dbReference type="SUPFAM" id="SSF88659">
    <property type="entry name" value="Sigma3 and sigma4 domains of RNA polymerase sigma factors"/>
    <property type="match status" value="1"/>
</dbReference>
<dbReference type="GO" id="GO:0016987">
    <property type="term" value="F:sigma factor activity"/>
    <property type="evidence" value="ECO:0007669"/>
    <property type="project" value="InterPro"/>
</dbReference>